<keyword evidence="3" id="KW-1185">Reference proteome</keyword>
<proteinExistence type="predicted"/>
<dbReference type="GO" id="GO:0003676">
    <property type="term" value="F:nucleic acid binding"/>
    <property type="evidence" value="ECO:0007669"/>
    <property type="project" value="InterPro"/>
</dbReference>
<dbReference type="InterPro" id="IPR036397">
    <property type="entry name" value="RNaseH_sf"/>
</dbReference>
<evidence type="ECO:0000313" key="3">
    <source>
        <dbReference type="Proteomes" id="UP000430345"/>
    </source>
</evidence>
<reference evidence="2 3" key="1">
    <citation type="submission" date="2019-10" db="EMBL/GenBank/DDBJ databases">
        <title>The Genome Sequence of Clostridium tarantellae Isolated from Fish Brain.</title>
        <authorList>
            <person name="Bano L."/>
            <person name="Kiel M."/>
            <person name="Sales G."/>
            <person name="Doxey A.C."/>
            <person name="Mansfield M.J."/>
            <person name="Schiavone M."/>
            <person name="Rossetto O."/>
            <person name="Pirazzini M."/>
            <person name="Dobrindt U."/>
            <person name="Montecucco C."/>
        </authorList>
    </citation>
    <scope>NUCLEOTIDE SEQUENCE [LARGE SCALE GENOMIC DNA]</scope>
    <source>
        <strain evidence="2 3">DSM 3997</strain>
    </source>
</reference>
<protein>
    <recommendedName>
        <fullName evidence="1">Tc1-like transposase DDE domain-containing protein</fullName>
    </recommendedName>
</protein>
<dbReference type="EMBL" id="WHJC01000030">
    <property type="protein sequence ID" value="MPQ42956.1"/>
    <property type="molecule type" value="Genomic_DNA"/>
</dbReference>
<feature type="domain" description="Tc1-like transposase DDE" evidence="1">
    <location>
        <begin position="4"/>
        <end position="73"/>
    </location>
</feature>
<dbReference type="InterPro" id="IPR038717">
    <property type="entry name" value="Tc1-like_DDE_dom"/>
</dbReference>
<dbReference type="Pfam" id="PF13358">
    <property type="entry name" value="DDE_3"/>
    <property type="match status" value="1"/>
</dbReference>
<name>A0A6I1MHE6_9CLOT</name>
<dbReference type="RefSeq" id="WP_422678910.1">
    <property type="nucleotide sequence ID" value="NZ_WHJC01000030.1"/>
</dbReference>
<sequence>MDDKYKDKKVVLVLDNVRYHHFKGIENFLKDFNNITFLYLPPYCSELNAIEHLWKNLRQAVIHNTVFENFSKLIEQVILHLDTLILDKGALKKLCYFIQ</sequence>
<dbReference type="Proteomes" id="UP000430345">
    <property type="component" value="Unassembled WGS sequence"/>
</dbReference>
<comment type="caution">
    <text evidence="2">The sequence shown here is derived from an EMBL/GenBank/DDBJ whole genome shotgun (WGS) entry which is preliminary data.</text>
</comment>
<dbReference type="Gene3D" id="3.30.420.10">
    <property type="entry name" value="Ribonuclease H-like superfamily/Ribonuclease H"/>
    <property type="match status" value="1"/>
</dbReference>
<organism evidence="2 3">
    <name type="scientific">Clostridium tarantellae</name>
    <dbReference type="NCBI Taxonomy" id="39493"/>
    <lineage>
        <taxon>Bacteria</taxon>
        <taxon>Bacillati</taxon>
        <taxon>Bacillota</taxon>
        <taxon>Clostridia</taxon>
        <taxon>Eubacteriales</taxon>
        <taxon>Clostridiaceae</taxon>
        <taxon>Clostridium</taxon>
    </lineage>
</organism>
<dbReference type="AlphaFoldDB" id="A0A6I1MHE6"/>
<evidence type="ECO:0000313" key="2">
    <source>
        <dbReference type="EMBL" id="MPQ42956.1"/>
    </source>
</evidence>
<gene>
    <name evidence="2" type="ORF">GBZ86_04190</name>
</gene>
<evidence type="ECO:0000259" key="1">
    <source>
        <dbReference type="Pfam" id="PF13358"/>
    </source>
</evidence>
<accession>A0A6I1MHE6</accession>